<dbReference type="SUPFAM" id="SSF55821">
    <property type="entry name" value="YrdC/RibB"/>
    <property type="match status" value="1"/>
</dbReference>
<evidence type="ECO:0000256" key="9">
    <source>
        <dbReference type="ARBA" id="ARBA00022840"/>
    </source>
</evidence>
<dbReference type="GO" id="GO:0061710">
    <property type="term" value="F:L-threonylcarbamoyladenylate synthase"/>
    <property type="evidence" value="ECO:0007669"/>
    <property type="project" value="UniProtKB-EC"/>
</dbReference>
<dbReference type="GO" id="GO:0008033">
    <property type="term" value="P:tRNA processing"/>
    <property type="evidence" value="ECO:0007669"/>
    <property type="project" value="UniProtKB-KW"/>
</dbReference>
<keyword evidence="9" id="KW-0067">ATP-binding</keyword>
<dbReference type="GO" id="GO:0003725">
    <property type="term" value="F:double-stranded RNA binding"/>
    <property type="evidence" value="ECO:0007669"/>
    <property type="project" value="InterPro"/>
</dbReference>
<evidence type="ECO:0000313" key="14">
    <source>
        <dbReference type="Proteomes" id="UP000199577"/>
    </source>
</evidence>
<dbReference type="Proteomes" id="UP000199577">
    <property type="component" value="Unassembled WGS sequence"/>
</dbReference>
<dbReference type="InterPro" id="IPR006070">
    <property type="entry name" value="Sua5-like_dom"/>
</dbReference>
<keyword evidence="6" id="KW-0819">tRNA processing</keyword>
<name>A0A1I1F8M6_9SPHI</name>
<dbReference type="GO" id="GO:0005524">
    <property type="term" value="F:ATP binding"/>
    <property type="evidence" value="ECO:0007669"/>
    <property type="project" value="UniProtKB-KW"/>
</dbReference>
<evidence type="ECO:0000256" key="4">
    <source>
        <dbReference type="ARBA" id="ARBA00022490"/>
    </source>
</evidence>
<dbReference type="AlphaFoldDB" id="A0A1I1F8M6"/>
<comment type="catalytic activity">
    <reaction evidence="11">
        <text>L-threonine + hydrogencarbonate + ATP = L-threonylcarbamoyladenylate + diphosphate + H2O</text>
        <dbReference type="Rhea" id="RHEA:36407"/>
        <dbReference type="ChEBI" id="CHEBI:15377"/>
        <dbReference type="ChEBI" id="CHEBI:17544"/>
        <dbReference type="ChEBI" id="CHEBI:30616"/>
        <dbReference type="ChEBI" id="CHEBI:33019"/>
        <dbReference type="ChEBI" id="CHEBI:57926"/>
        <dbReference type="ChEBI" id="CHEBI:73682"/>
        <dbReference type="EC" id="2.7.7.87"/>
    </reaction>
</comment>
<dbReference type="GO" id="GO:0000049">
    <property type="term" value="F:tRNA binding"/>
    <property type="evidence" value="ECO:0007669"/>
    <property type="project" value="TreeGrafter"/>
</dbReference>
<keyword evidence="5" id="KW-0808">Transferase</keyword>
<evidence type="ECO:0000256" key="7">
    <source>
        <dbReference type="ARBA" id="ARBA00022695"/>
    </source>
</evidence>
<dbReference type="InterPro" id="IPR017945">
    <property type="entry name" value="DHBP_synth_RibB-like_a/b_dom"/>
</dbReference>
<organism evidence="13 14">
    <name type="scientific">Parapedobacter composti</name>
    <dbReference type="NCBI Taxonomy" id="623281"/>
    <lineage>
        <taxon>Bacteria</taxon>
        <taxon>Pseudomonadati</taxon>
        <taxon>Bacteroidota</taxon>
        <taxon>Sphingobacteriia</taxon>
        <taxon>Sphingobacteriales</taxon>
        <taxon>Sphingobacteriaceae</taxon>
        <taxon>Parapedobacter</taxon>
    </lineage>
</organism>
<keyword evidence="7" id="KW-0548">Nucleotidyltransferase</keyword>
<dbReference type="STRING" id="623281.SAMN05421747_102319"/>
<gene>
    <name evidence="13" type="ORF">SAMN05421747_102319</name>
</gene>
<evidence type="ECO:0000256" key="10">
    <source>
        <dbReference type="ARBA" id="ARBA00029774"/>
    </source>
</evidence>
<dbReference type="EMBL" id="FOLL01000002">
    <property type="protein sequence ID" value="SFB95859.1"/>
    <property type="molecule type" value="Genomic_DNA"/>
</dbReference>
<dbReference type="PANTHER" id="PTHR17490">
    <property type="entry name" value="SUA5"/>
    <property type="match status" value="1"/>
</dbReference>
<evidence type="ECO:0000256" key="8">
    <source>
        <dbReference type="ARBA" id="ARBA00022741"/>
    </source>
</evidence>
<evidence type="ECO:0000256" key="6">
    <source>
        <dbReference type="ARBA" id="ARBA00022694"/>
    </source>
</evidence>
<reference evidence="13 14" key="1">
    <citation type="submission" date="2016-10" db="EMBL/GenBank/DDBJ databases">
        <authorList>
            <person name="de Groot N.N."/>
        </authorList>
    </citation>
    <scope>NUCLEOTIDE SEQUENCE [LARGE SCALE GENOMIC DNA]</scope>
    <source>
        <strain evidence="13 14">DSM 22900</strain>
    </source>
</reference>
<dbReference type="PROSITE" id="PS51163">
    <property type="entry name" value="YRDC"/>
    <property type="match status" value="1"/>
</dbReference>
<keyword evidence="4" id="KW-0963">Cytoplasm</keyword>
<sequence>MNNKMHATALRSDIDKALDILHAGGLILYPTDTIWGIGCDATNAEAVDKVYQLKGRAQSKSLIVLLDSENKLQSYVSEVPEVAYQLIEYTERPLTIVYSGAKNLAPNLLADDGSIGIRIVNHPFCTPLLQRFRKPIVSTSANISGQPAPRNFSEIAQEITNGVNYIAQYGQDDHTEGRPSIVMKLEAGGKFTFLRK</sequence>
<dbReference type="RefSeq" id="WP_244518673.1">
    <property type="nucleotide sequence ID" value="NZ_FOLL01000002.1"/>
</dbReference>
<evidence type="ECO:0000259" key="12">
    <source>
        <dbReference type="PROSITE" id="PS51163"/>
    </source>
</evidence>
<comment type="similarity">
    <text evidence="2">Belongs to the SUA5 family.</text>
</comment>
<dbReference type="GO" id="GO:0005737">
    <property type="term" value="C:cytoplasm"/>
    <property type="evidence" value="ECO:0007669"/>
    <property type="project" value="UniProtKB-SubCell"/>
</dbReference>
<feature type="domain" description="YrdC-like" evidence="12">
    <location>
        <begin position="11"/>
        <end position="196"/>
    </location>
</feature>
<dbReference type="InterPro" id="IPR050156">
    <property type="entry name" value="TC-AMP_synthase_SUA5"/>
</dbReference>
<evidence type="ECO:0000313" key="13">
    <source>
        <dbReference type="EMBL" id="SFB95859.1"/>
    </source>
</evidence>
<evidence type="ECO:0000256" key="3">
    <source>
        <dbReference type="ARBA" id="ARBA00012584"/>
    </source>
</evidence>
<dbReference type="PANTHER" id="PTHR17490:SF16">
    <property type="entry name" value="THREONYLCARBAMOYL-AMP SYNTHASE"/>
    <property type="match status" value="1"/>
</dbReference>
<comment type="subcellular location">
    <subcellularLocation>
        <location evidence="1">Cytoplasm</location>
    </subcellularLocation>
</comment>
<evidence type="ECO:0000256" key="11">
    <source>
        <dbReference type="ARBA" id="ARBA00048366"/>
    </source>
</evidence>
<dbReference type="Pfam" id="PF01300">
    <property type="entry name" value="Sua5_yciO_yrdC"/>
    <property type="match status" value="1"/>
</dbReference>
<keyword evidence="8" id="KW-0547">Nucleotide-binding</keyword>
<keyword evidence="14" id="KW-1185">Reference proteome</keyword>
<evidence type="ECO:0000256" key="5">
    <source>
        <dbReference type="ARBA" id="ARBA00022679"/>
    </source>
</evidence>
<dbReference type="GO" id="GO:0006450">
    <property type="term" value="P:regulation of translational fidelity"/>
    <property type="evidence" value="ECO:0007669"/>
    <property type="project" value="TreeGrafter"/>
</dbReference>
<evidence type="ECO:0000256" key="2">
    <source>
        <dbReference type="ARBA" id="ARBA00007663"/>
    </source>
</evidence>
<dbReference type="EC" id="2.7.7.87" evidence="3"/>
<protein>
    <recommendedName>
        <fullName evidence="10">L-threonylcarbamoyladenylate synthase</fullName>
        <ecNumber evidence="3">2.7.7.87</ecNumber>
    </recommendedName>
    <alternativeName>
        <fullName evidence="10">L-threonylcarbamoyladenylate synthase</fullName>
    </alternativeName>
</protein>
<dbReference type="Gene3D" id="3.90.870.10">
    <property type="entry name" value="DHBP synthase"/>
    <property type="match status" value="1"/>
</dbReference>
<dbReference type="NCBIfam" id="TIGR00057">
    <property type="entry name" value="L-threonylcarbamoyladenylate synthase"/>
    <property type="match status" value="1"/>
</dbReference>
<accession>A0A1I1F8M6</accession>
<evidence type="ECO:0000256" key="1">
    <source>
        <dbReference type="ARBA" id="ARBA00004496"/>
    </source>
</evidence>
<proteinExistence type="inferred from homology"/>